<dbReference type="Proteomes" id="UP000234545">
    <property type="component" value="Unassembled WGS sequence"/>
</dbReference>
<dbReference type="InterPro" id="IPR002173">
    <property type="entry name" value="Carboh/pur_kinase_PfkB_CS"/>
</dbReference>
<dbReference type="PROSITE" id="PS00584">
    <property type="entry name" value="PFKB_KINASES_2"/>
    <property type="match status" value="1"/>
</dbReference>
<dbReference type="EMBL" id="PKKJ01000001">
    <property type="protein sequence ID" value="PKY67064.1"/>
    <property type="molecule type" value="Genomic_DNA"/>
</dbReference>
<dbReference type="InterPro" id="IPR050306">
    <property type="entry name" value="PfkB_Carbo_kinase"/>
</dbReference>
<feature type="domain" description="Carbohydrate kinase PfkB" evidence="6">
    <location>
        <begin position="8"/>
        <end position="306"/>
    </location>
</feature>
<dbReference type="OrthoDB" id="9795789at2"/>
<keyword evidence="2" id="KW-0808">Transferase</keyword>
<dbReference type="Gene3D" id="3.40.1190.20">
    <property type="match status" value="1"/>
</dbReference>
<comment type="similarity">
    <text evidence="1">Belongs to the carbohydrate kinase PfkB family.</text>
</comment>
<accession>A0A2I1I7F1</accession>
<dbReference type="PANTHER" id="PTHR43085">
    <property type="entry name" value="HEXOKINASE FAMILY MEMBER"/>
    <property type="match status" value="1"/>
</dbReference>
<comment type="caution">
    <text evidence="7">The sequence shown here is derived from an EMBL/GenBank/DDBJ whole genome shotgun (WGS) entry which is preliminary data.</text>
</comment>
<evidence type="ECO:0000313" key="8">
    <source>
        <dbReference type="Proteomes" id="UP000234545"/>
    </source>
</evidence>
<reference evidence="7 8" key="1">
    <citation type="submission" date="2017-12" db="EMBL/GenBank/DDBJ databases">
        <title>Phylogenetic diversity of female urinary microbiome.</title>
        <authorList>
            <person name="Thomas-White K."/>
            <person name="Wolfe A.J."/>
        </authorList>
    </citation>
    <scope>NUCLEOTIDE SEQUENCE [LARGE SCALE GENOMIC DNA]</scope>
    <source>
        <strain evidence="7 8">UMB0250</strain>
    </source>
</reference>
<proteinExistence type="inferred from homology"/>
<evidence type="ECO:0000256" key="3">
    <source>
        <dbReference type="ARBA" id="ARBA00022741"/>
    </source>
</evidence>
<evidence type="ECO:0000313" key="7">
    <source>
        <dbReference type="EMBL" id="PKY67064.1"/>
    </source>
</evidence>
<dbReference type="InterPro" id="IPR029056">
    <property type="entry name" value="Ribokinase-like"/>
</dbReference>
<evidence type="ECO:0000256" key="2">
    <source>
        <dbReference type="ARBA" id="ARBA00022679"/>
    </source>
</evidence>
<organism evidence="7 8">
    <name type="scientific">Schaalia turicensis</name>
    <dbReference type="NCBI Taxonomy" id="131111"/>
    <lineage>
        <taxon>Bacteria</taxon>
        <taxon>Bacillati</taxon>
        <taxon>Actinomycetota</taxon>
        <taxon>Actinomycetes</taxon>
        <taxon>Actinomycetales</taxon>
        <taxon>Actinomycetaceae</taxon>
        <taxon>Schaalia</taxon>
    </lineage>
</organism>
<keyword evidence="3" id="KW-0547">Nucleotide-binding</keyword>
<dbReference type="GO" id="GO:0005524">
    <property type="term" value="F:ATP binding"/>
    <property type="evidence" value="ECO:0007669"/>
    <property type="project" value="UniProtKB-KW"/>
</dbReference>
<dbReference type="AlphaFoldDB" id="A0A2I1I7F1"/>
<name>A0A2I1I7F1_9ACTO</name>
<dbReference type="Pfam" id="PF00294">
    <property type="entry name" value="PfkB"/>
    <property type="match status" value="1"/>
</dbReference>
<sequence>MDLAHEPHILAIGEALIDIVTPISHPEDAREIPGGSPANVAMTLGRLGRPSVLSTWFANDPRGKVIEEHFTASHVVITPESRGAHHTTTALASIDDKGAATYTFDFDWNPTSPIPVSDQALIVHAGSISAAVQPGADTVYEALKAARPHALITFDPNARPAVMGSPEKALPLVEKFVAVSDVIKVSDEDLEWLTNGEDLDHVIARWLDLGPLLIIVTRGKKGGLAVSKSGVRVEATPGDVKVVDTVGAGDSFMGGILDAMWRLQLCGPQGRAGLETINADKVQTILDRASRVSDVTVSRAGANPPWSHEID</sequence>
<dbReference type="InterPro" id="IPR011611">
    <property type="entry name" value="PfkB_dom"/>
</dbReference>
<evidence type="ECO:0000259" key="6">
    <source>
        <dbReference type="Pfam" id="PF00294"/>
    </source>
</evidence>
<protein>
    <submittedName>
        <fullName evidence="7">Carbohydrate kinase</fullName>
    </submittedName>
</protein>
<dbReference type="GO" id="GO:0016301">
    <property type="term" value="F:kinase activity"/>
    <property type="evidence" value="ECO:0007669"/>
    <property type="project" value="UniProtKB-KW"/>
</dbReference>
<dbReference type="RefSeq" id="WP_101627558.1">
    <property type="nucleotide sequence ID" value="NZ_JBQOSN010000001.1"/>
</dbReference>
<keyword evidence="5" id="KW-0067">ATP-binding</keyword>
<dbReference type="SUPFAM" id="SSF53613">
    <property type="entry name" value="Ribokinase-like"/>
    <property type="match status" value="1"/>
</dbReference>
<evidence type="ECO:0000256" key="4">
    <source>
        <dbReference type="ARBA" id="ARBA00022777"/>
    </source>
</evidence>
<keyword evidence="4 7" id="KW-0418">Kinase</keyword>
<evidence type="ECO:0000256" key="5">
    <source>
        <dbReference type="ARBA" id="ARBA00022840"/>
    </source>
</evidence>
<dbReference type="CDD" id="cd01167">
    <property type="entry name" value="bac_FRK"/>
    <property type="match status" value="1"/>
</dbReference>
<evidence type="ECO:0000256" key="1">
    <source>
        <dbReference type="ARBA" id="ARBA00010688"/>
    </source>
</evidence>
<gene>
    <name evidence="7" type="ORF">CYJ25_02195</name>
</gene>
<dbReference type="PANTHER" id="PTHR43085:SF1">
    <property type="entry name" value="PSEUDOURIDINE KINASE-RELATED"/>
    <property type="match status" value="1"/>
</dbReference>